<keyword evidence="3" id="KW-0653">Protein transport</keyword>
<keyword evidence="6" id="KW-1185">Reference proteome</keyword>
<evidence type="ECO:0000259" key="4">
    <source>
        <dbReference type="PROSITE" id="PS50177"/>
    </source>
</evidence>
<dbReference type="FunFam" id="3.10.450.50:FF:000005">
    <property type="entry name" value="Nuclear transport factor 2"/>
    <property type="match status" value="1"/>
</dbReference>
<comment type="function">
    <text evidence="3">Has a role in nuclear-cytoplasmic transport of proteins and mRNAs.</text>
</comment>
<dbReference type="Gene3D" id="3.10.450.50">
    <property type="match status" value="1"/>
</dbReference>
<protein>
    <recommendedName>
        <fullName evidence="2 3">Nuclear transport factor 2</fullName>
        <shortName evidence="3">NTF-2</shortName>
    </recommendedName>
</protein>
<dbReference type="GO" id="GO:0006606">
    <property type="term" value="P:protein import into nucleus"/>
    <property type="evidence" value="ECO:0007669"/>
    <property type="project" value="UniProtKB-ARBA"/>
</dbReference>
<dbReference type="InterPro" id="IPR018222">
    <property type="entry name" value="Nuclear_transport_factor_2_euk"/>
</dbReference>
<organism evidence="5 6">
    <name type="scientific">Ambispora gerdemannii</name>
    <dbReference type="NCBI Taxonomy" id="144530"/>
    <lineage>
        <taxon>Eukaryota</taxon>
        <taxon>Fungi</taxon>
        <taxon>Fungi incertae sedis</taxon>
        <taxon>Mucoromycota</taxon>
        <taxon>Glomeromycotina</taxon>
        <taxon>Glomeromycetes</taxon>
        <taxon>Archaeosporales</taxon>
        <taxon>Ambisporaceae</taxon>
        <taxon>Ambispora</taxon>
    </lineage>
</organism>
<dbReference type="CDD" id="cd00780">
    <property type="entry name" value="NTF2"/>
    <property type="match status" value="1"/>
</dbReference>
<accession>A0A9N9GAN5</accession>
<dbReference type="InterPro" id="IPR002075">
    <property type="entry name" value="NTF2_dom"/>
</dbReference>
<evidence type="ECO:0000256" key="1">
    <source>
        <dbReference type="ARBA" id="ARBA00022490"/>
    </source>
</evidence>
<gene>
    <name evidence="5" type="ORF">AGERDE_LOCUS8515</name>
</gene>
<dbReference type="Pfam" id="PF02136">
    <property type="entry name" value="NTF2"/>
    <property type="match status" value="1"/>
</dbReference>
<evidence type="ECO:0000256" key="2">
    <source>
        <dbReference type="ARBA" id="ARBA00026247"/>
    </source>
</evidence>
<keyword evidence="3" id="KW-0539">Nucleus</keyword>
<sequence>MDYNSIASEFIKYYYSVFEQDRSGLATLYRDQSMLTFEGNQFQGATPIVQKLTSLPFQKVLHKVSTLDAQPGPANALLVVVTGELLIDQETNATRFTQVFQLISEGATYWVLNDVFRLNYG</sequence>
<dbReference type="InterPro" id="IPR045875">
    <property type="entry name" value="NTF2"/>
</dbReference>
<dbReference type="GO" id="GO:0051028">
    <property type="term" value="P:mRNA transport"/>
    <property type="evidence" value="ECO:0007669"/>
    <property type="project" value="UniProtKB-UniRule"/>
</dbReference>
<dbReference type="AlphaFoldDB" id="A0A9N9GAN5"/>
<dbReference type="PROSITE" id="PS50177">
    <property type="entry name" value="NTF2_DOMAIN"/>
    <property type="match status" value="1"/>
</dbReference>
<keyword evidence="1 3" id="KW-0963">Cytoplasm</keyword>
<comment type="subcellular location">
    <subcellularLocation>
        <location evidence="3">Cytoplasm</location>
    </subcellularLocation>
    <subcellularLocation>
        <location evidence="3">Nucleus</location>
    </subcellularLocation>
</comment>
<dbReference type="OrthoDB" id="6507044at2759"/>
<dbReference type="EMBL" id="CAJVPL010001829">
    <property type="protein sequence ID" value="CAG8589115.1"/>
    <property type="molecule type" value="Genomic_DNA"/>
</dbReference>
<dbReference type="Proteomes" id="UP000789831">
    <property type="component" value="Unassembled WGS sequence"/>
</dbReference>
<reference evidence="5" key="1">
    <citation type="submission" date="2021-06" db="EMBL/GenBank/DDBJ databases">
        <authorList>
            <person name="Kallberg Y."/>
            <person name="Tangrot J."/>
            <person name="Rosling A."/>
        </authorList>
    </citation>
    <scope>NUCLEOTIDE SEQUENCE</scope>
    <source>
        <strain evidence="5">MT106</strain>
    </source>
</reference>
<keyword evidence="3" id="KW-0813">Transport</keyword>
<comment type="caution">
    <text evidence="5">The sequence shown here is derived from an EMBL/GenBank/DDBJ whole genome shotgun (WGS) entry which is preliminary data.</text>
</comment>
<feature type="domain" description="NTF2" evidence="4">
    <location>
        <begin position="6"/>
        <end position="118"/>
    </location>
</feature>
<dbReference type="GO" id="GO:0005737">
    <property type="term" value="C:cytoplasm"/>
    <property type="evidence" value="ECO:0007669"/>
    <property type="project" value="UniProtKB-SubCell"/>
</dbReference>
<dbReference type="GO" id="GO:0005635">
    <property type="term" value="C:nuclear envelope"/>
    <property type="evidence" value="ECO:0007669"/>
    <property type="project" value="UniProtKB-ARBA"/>
</dbReference>
<dbReference type="PANTHER" id="PTHR12612">
    <property type="entry name" value="NUCLEAR TRANSPORT FACTOR 2"/>
    <property type="match status" value="1"/>
</dbReference>
<evidence type="ECO:0000256" key="3">
    <source>
        <dbReference type="RuleBase" id="RU369002"/>
    </source>
</evidence>
<dbReference type="InterPro" id="IPR032710">
    <property type="entry name" value="NTF2-like_dom_sf"/>
</dbReference>
<evidence type="ECO:0000313" key="5">
    <source>
        <dbReference type="EMBL" id="CAG8589115.1"/>
    </source>
</evidence>
<dbReference type="SUPFAM" id="SSF54427">
    <property type="entry name" value="NTF2-like"/>
    <property type="match status" value="1"/>
</dbReference>
<proteinExistence type="predicted"/>
<evidence type="ECO:0000313" key="6">
    <source>
        <dbReference type="Proteomes" id="UP000789831"/>
    </source>
</evidence>
<name>A0A9N9GAN5_9GLOM</name>